<comment type="caution">
    <text evidence="9">The sequence shown here is derived from an EMBL/GenBank/DDBJ whole genome shotgun (WGS) entry which is preliminary data.</text>
</comment>
<dbReference type="InterPro" id="IPR016161">
    <property type="entry name" value="Ald_DH/histidinol_DH"/>
</dbReference>
<accession>A0ABU9H7M7</accession>
<organism evidence="9 10">
    <name type="scientific">Psychromonas arctica</name>
    <dbReference type="NCBI Taxonomy" id="168275"/>
    <lineage>
        <taxon>Bacteria</taxon>
        <taxon>Pseudomonadati</taxon>
        <taxon>Pseudomonadota</taxon>
        <taxon>Gammaproteobacteria</taxon>
        <taxon>Alteromonadales</taxon>
        <taxon>Psychromonadaceae</taxon>
        <taxon>Psychromonas</taxon>
    </lineage>
</organism>
<dbReference type="NCBIfam" id="TIGR01238">
    <property type="entry name" value="D1pyr5carbox3"/>
    <property type="match status" value="1"/>
</dbReference>
<keyword evidence="10" id="KW-1185">Reference proteome</keyword>
<feature type="domain" description="Aldehyde dehydrogenase" evidence="6">
    <location>
        <begin position="584"/>
        <end position="1038"/>
    </location>
</feature>
<evidence type="ECO:0000256" key="3">
    <source>
        <dbReference type="ARBA" id="ARBA00023027"/>
    </source>
</evidence>
<dbReference type="Pfam" id="PF01619">
    <property type="entry name" value="Pro_dh"/>
    <property type="match status" value="1"/>
</dbReference>
<keyword evidence="3 5" id="KW-0520">NAD</keyword>
<dbReference type="InterPro" id="IPR005933">
    <property type="entry name" value="PutA_C"/>
</dbReference>
<comment type="similarity">
    <text evidence="5">In the C-terminal section; belongs to the aldehyde dehydrogenase family.</text>
</comment>
<evidence type="ECO:0000256" key="5">
    <source>
        <dbReference type="PIRNR" id="PIRNR000197"/>
    </source>
</evidence>
<dbReference type="SUPFAM" id="SSF53720">
    <property type="entry name" value="ALDH-like"/>
    <property type="match status" value="1"/>
</dbReference>
<comment type="pathway">
    <text evidence="5">Amino-acid degradation; L-proline degradation into L-glutamate; L-glutamate from L-proline: step 1/2.</text>
</comment>
<evidence type="ECO:0000259" key="8">
    <source>
        <dbReference type="Pfam" id="PF14850"/>
    </source>
</evidence>
<dbReference type="InterPro" id="IPR024082">
    <property type="entry name" value="PRODH_PutA_dom_II"/>
</dbReference>
<keyword evidence="2 5" id="KW-0560">Oxidoreductase</keyword>
<comment type="similarity">
    <text evidence="5">In the N-terminal section; belongs to the proline dehydrogenase family.</text>
</comment>
<dbReference type="Gene3D" id="1.20.5.460">
    <property type="entry name" value="Single helix bin"/>
    <property type="match status" value="1"/>
</dbReference>
<dbReference type="CDD" id="cd07125">
    <property type="entry name" value="ALDH_PutA-P5CDH"/>
    <property type="match status" value="1"/>
</dbReference>
<dbReference type="InterPro" id="IPR016162">
    <property type="entry name" value="Ald_DH_N"/>
</dbReference>
<evidence type="ECO:0000256" key="4">
    <source>
        <dbReference type="ARBA" id="ARBA00048142"/>
    </source>
</evidence>
<dbReference type="SUPFAM" id="SSF81935">
    <property type="entry name" value="N-terminal domain of bifunctional PutA protein"/>
    <property type="match status" value="1"/>
</dbReference>
<evidence type="ECO:0000313" key="9">
    <source>
        <dbReference type="EMBL" id="MEL0657758.1"/>
    </source>
</evidence>
<feature type="domain" description="Proline dehydrogenase PutA" evidence="8">
    <location>
        <begin position="75"/>
        <end position="189"/>
    </location>
</feature>
<dbReference type="EC" id="1.2.1.88" evidence="5"/>
<proteinExistence type="inferred from homology"/>
<comment type="pathway">
    <text evidence="1 5">Amino-acid degradation; L-proline degradation into L-glutamate; L-glutamate from L-proline: step 2/2.</text>
</comment>
<dbReference type="InterPro" id="IPR002872">
    <property type="entry name" value="Proline_DH_dom"/>
</dbReference>
<dbReference type="Gene3D" id="3.20.20.220">
    <property type="match status" value="1"/>
</dbReference>
<dbReference type="PANTHER" id="PTHR42862:SF1">
    <property type="entry name" value="DELTA-1-PYRROLINE-5-CARBOXYLATE DEHYDROGENASE 2, ISOFORM A-RELATED"/>
    <property type="match status" value="1"/>
</dbReference>
<reference evidence="9 10" key="1">
    <citation type="submission" date="2024-02" db="EMBL/GenBank/DDBJ databases">
        <title>Bacteria isolated from the canopy kelp, Nereocystis luetkeana.</title>
        <authorList>
            <person name="Pfister C.A."/>
            <person name="Younker I.T."/>
            <person name="Light S.H."/>
        </authorList>
    </citation>
    <scope>NUCLEOTIDE SEQUENCE [LARGE SCALE GENOMIC DNA]</scope>
    <source>
        <strain evidence="9 10">TI.2.07</strain>
    </source>
</reference>
<evidence type="ECO:0000256" key="1">
    <source>
        <dbReference type="ARBA" id="ARBA00004786"/>
    </source>
</evidence>
<evidence type="ECO:0000256" key="2">
    <source>
        <dbReference type="ARBA" id="ARBA00023002"/>
    </source>
</evidence>
<dbReference type="Gene3D" id="3.40.605.10">
    <property type="entry name" value="Aldehyde Dehydrogenase, Chain A, domain 1"/>
    <property type="match status" value="1"/>
</dbReference>
<keyword evidence="5" id="KW-0805">Transcription regulation</keyword>
<dbReference type="InterPro" id="IPR029041">
    <property type="entry name" value="FAD-linked_oxidoreductase-like"/>
</dbReference>
<dbReference type="InterPro" id="IPR025703">
    <property type="entry name" value="Bifunct_PutA"/>
</dbReference>
<dbReference type="InterPro" id="IPR015590">
    <property type="entry name" value="Aldehyde_DH_dom"/>
</dbReference>
<keyword evidence="5" id="KW-0678">Repressor</keyword>
<keyword evidence="5" id="KW-0285">Flavoprotein</keyword>
<dbReference type="Pfam" id="PF14850">
    <property type="entry name" value="Pro_dh-DNA_bdg"/>
    <property type="match status" value="1"/>
</dbReference>
<evidence type="ECO:0000259" key="7">
    <source>
        <dbReference type="Pfam" id="PF01619"/>
    </source>
</evidence>
<name>A0ABU9H7M7_9GAMM</name>
<keyword evidence="5" id="KW-0642">Proline metabolism</keyword>
<evidence type="ECO:0000259" key="6">
    <source>
        <dbReference type="Pfam" id="PF00171"/>
    </source>
</evidence>
<dbReference type="Gene3D" id="3.40.309.10">
    <property type="entry name" value="Aldehyde Dehydrogenase, Chain A, domain 2"/>
    <property type="match status" value="1"/>
</dbReference>
<protein>
    <recommendedName>
        <fullName evidence="5">Bifunctional protein PutA</fullName>
    </recommendedName>
    <domain>
        <recommendedName>
            <fullName evidence="5">Proline dehydrogenase</fullName>
            <ecNumber evidence="5">1.5.5.2</ecNumber>
        </recommendedName>
        <alternativeName>
            <fullName evidence="5">Proline oxidase</fullName>
        </alternativeName>
    </domain>
    <domain>
        <recommendedName>
            <fullName evidence="5">Delta-1-pyrroline-5-carboxylate dehydrogenase</fullName>
            <shortName evidence="5">P5C dehydrogenase</shortName>
            <ecNumber evidence="5">1.2.1.88</ecNumber>
        </recommendedName>
        <alternativeName>
            <fullName evidence="5">L-glutamate gamma-semialdehyde dehydrogenase</fullName>
        </alternativeName>
    </domain>
</protein>
<comment type="cofactor">
    <cofactor evidence="5">
        <name>FAD</name>
        <dbReference type="ChEBI" id="CHEBI:57692"/>
    </cofactor>
</comment>
<dbReference type="Pfam" id="PF00171">
    <property type="entry name" value="Aldedh"/>
    <property type="match status" value="1"/>
</dbReference>
<dbReference type="GO" id="GO:0003842">
    <property type="term" value="F:L-glutamate gamma-semialdehyde dehydrogenase activity"/>
    <property type="evidence" value="ECO:0007669"/>
    <property type="project" value="UniProtKB-EC"/>
</dbReference>
<sequence length="1059" mass="117399">MSSFIAVDTLREDFIESDLATLWSLISPLYMVDESFWLQQLLPLATPSKDEFNLINDHAADLIKRVRKDKNAVHMIDALLVEYSLDTKEGILLMCLAEALMRVPDKETADALIKDKLSVADWKSHLKKSDSVFVNASTWGLLLTGKIVNIEKTTKKNVTGVLGNLVNKLSEPVIRQAMNQAMKIMGHQFVLGRSIEEAQKNGQSFIDQGSSYSFDMLGESALTASDAKKYFNDYMTAIESVGHRSLNQADQTNAATVSIKLSALHPRYEVANRERVMTEMFDTVLLLIEKARELKVGLTIDAEEADRLELSLHLFEKLYRHPTTQGWGKLGIVIQTYSKRALPVLAWLAALAKEQGDVIPLRLVKGAYWDTEIKLSQQNGFADYPVYTRKEATDVSYLACARFLLSAHIEGLIYPQFATHNAHTVAAITTMAQHQSYEFQRLHGMGDALYYHVMEMFKSNVRIYAPVGNHKDLLPYLVRRLLENGANSSFVHRLVDANCPIEELTEHPVDTLLRRPTLHNSLIVLPPSIFTDRKNSRSVNIDIESELAPLEKEIQAFDGHYWQAGPIVDGVMHTDAAHDATLQRCTAPYDRSIDVGSVLFSTPEMIETALTSAHSYYEYWNNTEVDQRAQCLYNLADLLEENMPELIALCHQEAGKTIHDCIDEVREAVDFCRYYGQQAIYSLSFSEANVSFDNIIQEVRRKGKGVFVCISPWNFPLAIFLGQISAALVTGNTVIAKPAEQTSLIAARAVSLMLEAGFPEQAIHLLTGNGAEIGSALTSDTRIAGVVFTGSTNTAQAINRNLAKRDALPATFVAETGGQNAMIVDSTALPEQVVRDVVRSAFASAGQRCSALRVLFIQEDIAERVIELIKGAMKELSVGLPYLHSTDVGPVIDKAAKDKLTEHIQKMAKQNTLLAQVELNDSCSKGDFVPPTAIEIDHLGQLTEEQFGPILHIIRFKSSELEQVVDQINNTGFGLTMGIHSRNETTYTQIANSSRVGNCYINRDQVGAVVGVQPFGGQGLSGTGPKAGGPRYIHRFTKQVLNSVVMDTDKTDPINFETV</sequence>
<dbReference type="PIRSF" id="PIRSF000197">
    <property type="entry name" value="Bifunct_PutA"/>
    <property type="match status" value="1"/>
</dbReference>
<dbReference type="InterPro" id="IPR016163">
    <property type="entry name" value="Ald_DH_C"/>
</dbReference>
<feature type="domain" description="Proline dehydrogenase" evidence="7">
    <location>
        <begin position="199"/>
        <end position="493"/>
    </location>
</feature>
<dbReference type="Proteomes" id="UP001366060">
    <property type="component" value="Unassembled WGS sequence"/>
</dbReference>
<dbReference type="InterPro" id="IPR050485">
    <property type="entry name" value="Proline_metab_enzyme"/>
</dbReference>
<gene>
    <name evidence="9" type="primary">putA</name>
    <name evidence="9" type="ORF">V6255_01295</name>
</gene>
<dbReference type="PROSITE" id="PS00070">
    <property type="entry name" value="ALDEHYDE_DEHYDR_CYS"/>
    <property type="match status" value="1"/>
</dbReference>
<keyword evidence="5" id="KW-0238">DNA-binding</keyword>
<dbReference type="NCBIfam" id="NF008869">
    <property type="entry name" value="PRK11904.1"/>
    <property type="match status" value="1"/>
</dbReference>
<dbReference type="EMBL" id="JBAKBA010000002">
    <property type="protein sequence ID" value="MEL0657758.1"/>
    <property type="molecule type" value="Genomic_DNA"/>
</dbReference>
<evidence type="ECO:0000313" key="10">
    <source>
        <dbReference type="Proteomes" id="UP001366060"/>
    </source>
</evidence>
<comment type="catalytic activity">
    <reaction evidence="4 5">
        <text>L-glutamate 5-semialdehyde + NAD(+) + H2O = L-glutamate + NADH + 2 H(+)</text>
        <dbReference type="Rhea" id="RHEA:30235"/>
        <dbReference type="ChEBI" id="CHEBI:15377"/>
        <dbReference type="ChEBI" id="CHEBI:15378"/>
        <dbReference type="ChEBI" id="CHEBI:29985"/>
        <dbReference type="ChEBI" id="CHEBI:57540"/>
        <dbReference type="ChEBI" id="CHEBI:57945"/>
        <dbReference type="ChEBI" id="CHEBI:58066"/>
        <dbReference type="EC" id="1.2.1.88"/>
    </reaction>
</comment>
<dbReference type="InterPro" id="IPR024089">
    <property type="entry name" value="PRODH_PutA_dom_I/II"/>
</dbReference>
<comment type="function">
    <text evidence="5">Oxidizes proline to glutamate for use as a carbon and nitrogen source.</text>
</comment>
<dbReference type="RefSeq" id="WP_341626521.1">
    <property type="nucleotide sequence ID" value="NZ_JBAKBA010000002.1"/>
</dbReference>
<dbReference type="SUPFAM" id="SSF51730">
    <property type="entry name" value="FAD-linked oxidoreductase"/>
    <property type="match status" value="1"/>
</dbReference>
<comment type="catalytic activity">
    <reaction evidence="5">
        <text>L-proline + a quinone = (S)-1-pyrroline-5-carboxylate + a quinol + H(+)</text>
        <dbReference type="Rhea" id="RHEA:23784"/>
        <dbReference type="ChEBI" id="CHEBI:15378"/>
        <dbReference type="ChEBI" id="CHEBI:17388"/>
        <dbReference type="ChEBI" id="CHEBI:24646"/>
        <dbReference type="ChEBI" id="CHEBI:60039"/>
        <dbReference type="ChEBI" id="CHEBI:132124"/>
        <dbReference type="EC" id="1.5.5.2"/>
    </reaction>
</comment>
<dbReference type="EC" id="1.5.5.2" evidence="5"/>
<keyword evidence="5" id="KW-0804">Transcription</keyword>
<dbReference type="InterPro" id="IPR016160">
    <property type="entry name" value="Ald_DH_CS_CYS"/>
</dbReference>
<dbReference type="PANTHER" id="PTHR42862">
    <property type="entry name" value="DELTA-1-PYRROLINE-5-CARBOXYLATE DEHYDROGENASE 1, ISOFORM A-RELATED"/>
    <property type="match status" value="1"/>
</dbReference>
<dbReference type="GO" id="GO:0004657">
    <property type="term" value="F:proline dehydrogenase activity"/>
    <property type="evidence" value="ECO:0007669"/>
    <property type="project" value="UniProtKB-EC"/>
</dbReference>
<keyword evidence="5" id="KW-0274">FAD</keyword>